<dbReference type="InterPro" id="IPR003593">
    <property type="entry name" value="AAA+_ATPase"/>
</dbReference>
<protein>
    <submittedName>
        <fullName evidence="5">ABC transporter ATP-binding protein</fullName>
    </submittedName>
</protein>
<accession>A0A1W9S386</accession>
<dbReference type="InterPro" id="IPR003439">
    <property type="entry name" value="ABC_transporter-like_ATP-bd"/>
</dbReference>
<name>A0A1W9S386_9BACT</name>
<evidence type="ECO:0000256" key="3">
    <source>
        <dbReference type="ARBA" id="ARBA00022840"/>
    </source>
</evidence>
<keyword evidence="3 5" id="KW-0067">ATP-binding</keyword>
<dbReference type="SMART" id="SM00382">
    <property type="entry name" value="AAA"/>
    <property type="match status" value="1"/>
</dbReference>
<evidence type="ECO:0000259" key="4">
    <source>
        <dbReference type="PROSITE" id="PS50893"/>
    </source>
</evidence>
<comment type="caution">
    <text evidence="5">The sequence shown here is derived from an EMBL/GenBank/DDBJ whole genome shotgun (WGS) entry which is preliminary data.</text>
</comment>
<dbReference type="PANTHER" id="PTHR43023">
    <property type="entry name" value="PROTEIN TRIGALACTOSYLDIACYLGLYCEROL 3, CHLOROPLASTIC"/>
    <property type="match status" value="1"/>
</dbReference>
<keyword evidence="1" id="KW-0813">Transport</keyword>
<dbReference type="CDD" id="cd03261">
    <property type="entry name" value="ABC_Org_Solvent_Resistant"/>
    <property type="match status" value="1"/>
</dbReference>
<evidence type="ECO:0000256" key="1">
    <source>
        <dbReference type="ARBA" id="ARBA00022448"/>
    </source>
</evidence>
<evidence type="ECO:0000256" key="2">
    <source>
        <dbReference type="ARBA" id="ARBA00022741"/>
    </source>
</evidence>
<reference evidence="6" key="1">
    <citation type="submission" date="2017-03" db="EMBL/GenBank/DDBJ databases">
        <title>Novel pathways for hydrocarbon cycling and metabolic interdependencies in hydrothermal sediment communities.</title>
        <authorList>
            <person name="Dombrowski N."/>
            <person name="Seitz K."/>
            <person name="Teske A."/>
            <person name="Baker B."/>
        </authorList>
    </citation>
    <scope>NUCLEOTIDE SEQUENCE [LARGE SCALE GENOMIC DNA]</scope>
</reference>
<keyword evidence="2" id="KW-0547">Nucleotide-binding</keyword>
<dbReference type="PROSITE" id="PS50893">
    <property type="entry name" value="ABC_TRANSPORTER_2"/>
    <property type="match status" value="1"/>
</dbReference>
<gene>
    <name evidence="5" type="ORF">B6D57_00990</name>
</gene>
<dbReference type="AlphaFoldDB" id="A0A1W9S386"/>
<dbReference type="Gene3D" id="3.40.50.300">
    <property type="entry name" value="P-loop containing nucleotide triphosphate hydrolases"/>
    <property type="match status" value="1"/>
</dbReference>
<feature type="domain" description="ABC transporter" evidence="4">
    <location>
        <begin position="14"/>
        <end position="249"/>
    </location>
</feature>
<dbReference type="InterPro" id="IPR017871">
    <property type="entry name" value="ABC_transporter-like_CS"/>
</dbReference>
<dbReference type="Proteomes" id="UP000192611">
    <property type="component" value="Unassembled WGS sequence"/>
</dbReference>
<evidence type="ECO:0000313" key="5">
    <source>
        <dbReference type="EMBL" id="OQX91087.1"/>
    </source>
</evidence>
<dbReference type="PANTHER" id="PTHR43023:SF6">
    <property type="entry name" value="INTERMEMBRANE PHOSPHOLIPID TRANSPORT SYSTEM ATP-BINDING PROTEIN MLAF"/>
    <property type="match status" value="1"/>
</dbReference>
<dbReference type="PROSITE" id="PS00211">
    <property type="entry name" value="ABC_TRANSPORTER_1"/>
    <property type="match status" value="1"/>
</dbReference>
<dbReference type="Pfam" id="PF00005">
    <property type="entry name" value="ABC_tran"/>
    <property type="match status" value="1"/>
</dbReference>
<dbReference type="InterPro" id="IPR027417">
    <property type="entry name" value="P-loop_NTPase"/>
</dbReference>
<evidence type="ECO:0000313" key="6">
    <source>
        <dbReference type="Proteomes" id="UP000192611"/>
    </source>
</evidence>
<dbReference type="GO" id="GO:0005524">
    <property type="term" value="F:ATP binding"/>
    <property type="evidence" value="ECO:0007669"/>
    <property type="project" value="UniProtKB-KW"/>
</dbReference>
<organism evidence="5 6">
    <name type="scientific">Candidatus Coatesbacteria bacterium 4484_99</name>
    <dbReference type="NCBI Taxonomy" id="1970774"/>
    <lineage>
        <taxon>Bacteria</taxon>
        <taxon>Candidatus Coatesiibacteriota</taxon>
    </lineage>
</organism>
<proteinExistence type="predicted"/>
<sequence>MAEKNRKIGKKVIIEASNIHKSFESPVLKGLNLKIYEGEVIVIIGRSGCGKSVFLKHIIGILKPDEGSIYYNGLNISELSEKELNDVRMDFGMLFQGAALFDSLTVKENIGFRFYEYTKMKDDEITEIVREKLQMVGLVGIEDMYPAELSGGMKKRVGLARAIASEPKVVLYDEPTTGLDPIMADVINELILKLQSELNITSVAVTHDMVSAYKIADRIAMMYDGKIIEIGTPEEIKNTDNQVVKQFITGSSKGPIDVISGK</sequence>
<dbReference type="SUPFAM" id="SSF52540">
    <property type="entry name" value="P-loop containing nucleoside triphosphate hydrolases"/>
    <property type="match status" value="1"/>
</dbReference>
<dbReference type="GO" id="GO:0016887">
    <property type="term" value="F:ATP hydrolysis activity"/>
    <property type="evidence" value="ECO:0007669"/>
    <property type="project" value="InterPro"/>
</dbReference>
<dbReference type="EMBL" id="NATQ01000012">
    <property type="protein sequence ID" value="OQX91087.1"/>
    <property type="molecule type" value="Genomic_DNA"/>
</dbReference>